<dbReference type="PANTHER" id="PTHR35046:SF9">
    <property type="entry name" value="RNA-DIRECTED DNA POLYMERASE"/>
    <property type="match status" value="1"/>
</dbReference>
<dbReference type="InterPro" id="IPR012337">
    <property type="entry name" value="RNaseH-like_sf"/>
</dbReference>
<dbReference type="SUPFAM" id="SSF53098">
    <property type="entry name" value="Ribonuclease H-like"/>
    <property type="match status" value="1"/>
</dbReference>
<dbReference type="InterPro" id="IPR000477">
    <property type="entry name" value="RT_dom"/>
</dbReference>
<dbReference type="SUPFAM" id="SSF56672">
    <property type="entry name" value="DNA/RNA polymerases"/>
    <property type="match status" value="1"/>
</dbReference>
<gene>
    <name evidence="3" type="ORF">FSB_LOCUS34826</name>
</gene>
<proteinExistence type="predicted"/>
<sequence>MMNVRMTWKRKFMNPNALRIFDDYEGDTKCLGCIKVISPHGNLHEDATDVPRLIVVRCALTLPKESEDWRRSNIFHTYVKYGSSNCKVIIDSGSCINAVSSSLVTRLGVKLIPHPNPYKVATMFALMAREIEPIVHEDPPKDAQPILKEFCDIFPDELPNELPPMRDIQHAIDFTPGAALPNLPHYRMNPTEAWLVMPFGLSNAPSMFMRVMTQVLRSFMGKFVVVYFDDILIYSKCKDQHLTYLEQVCTALRKESLYANLKKCSFFTDKVIFLGFVVSSEGVSADPQKIKAIVDWPEPKNIHEVRSFHGEFKWSKVATRAFEEVKKKMTEAPVMRLPDFYKLFEVKCDASDVGIGGVLSQEHHPIAYFNEKLNDAKLKYSTYDKEFYVVVQALRHCTNVTKFERLRDEYESSPDFGKLHATLSSALHLTIKDYTIQDGHLFKANKLCIPCTSVRDFLVWELHVGGLSEHFGQDKTIEELAKHCKQNVDLYTPLPVPDRPWQDVSMDFVLGLPRTLKKHDSIFVVVDRFSKMTHFIPCSKISDASKIAQLYFDEIFKLYGLPKTIVSDRDVKFMSYFWKTLWHLVGTKLKFSAAYHPQTDGQTEVVNRSLGNLLRCLVGDHARTWDSILPIAQFAYNNSVNRTIGMSPFEVMYGYKARKPLDLLPMSPQVRMSESAEAFARHVHDLHKDISNCIHSKLPSDYGISSTFNIEDLVAYKGPATIPDDPFTEPSPTPTISPDFDTIPPNIPPTHKELLMLFWMNRLFSPGMEQFSVSWFDRHGRPESDCTWIAREDLQQLDPDLLEYYQSRIDALPSTSYRPPTTRVYRHKKKHSVPPVTLWLDDNDSFVV</sequence>
<dbReference type="FunFam" id="3.30.420.10:FF:000032">
    <property type="entry name" value="Retrovirus-related Pol polyprotein from transposon 297-like Protein"/>
    <property type="match status" value="1"/>
</dbReference>
<evidence type="ECO:0000313" key="3">
    <source>
        <dbReference type="EMBL" id="SPD06944.1"/>
    </source>
</evidence>
<dbReference type="CDD" id="cd00303">
    <property type="entry name" value="retropepsin_like"/>
    <property type="match status" value="1"/>
</dbReference>
<dbReference type="EMBL" id="OIVN01002854">
    <property type="protein sequence ID" value="SPD06944.1"/>
    <property type="molecule type" value="Genomic_DNA"/>
</dbReference>
<name>A0A2N9H5U6_FAGSY</name>
<protein>
    <recommendedName>
        <fullName evidence="4">Integrase catalytic domain-containing protein</fullName>
    </recommendedName>
</protein>
<dbReference type="Gene3D" id="3.30.70.270">
    <property type="match status" value="1"/>
</dbReference>
<evidence type="ECO:0000259" key="1">
    <source>
        <dbReference type="PROSITE" id="PS50878"/>
    </source>
</evidence>
<dbReference type="FunFam" id="3.30.70.270:FF:000003">
    <property type="entry name" value="Transposon Ty3-G Gag-Pol polyprotein"/>
    <property type="match status" value="1"/>
</dbReference>
<evidence type="ECO:0000259" key="2">
    <source>
        <dbReference type="PROSITE" id="PS50994"/>
    </source>
</evidence>
<dbReference type="InterPro" id="IPR043502">
    <property type="entry name" value="DNA/RNA_pol_sf"/>
</dbReference>
<dbReference type="Pfam" id="PF17919">
    <property type="entry name" value="RT_RNaseH_2"/>
    <property type="match status" value="1"/>
</dbReference>
<reference evidence="3" key="1">
    <citation type="submission" date="2018-02" db="EMBL/GenBank/DDBJ databases">
        <authorList>
            <person name="Cohen D.B."/>
            <person name="Kent A.D."/>
        </authorList>
    </citation>
    <scope>NUCLEOTIDE SEQUENCE</scope>
</reference>
<feature type="domain" description="Integrase catalytic" evidence="2">
    <location>
        <begin position="496"/>
        <end position="656"/>
    </location>
</feature>
<dbReference type="InterPro" id="IPR001584">
    <property type="entry name" value="Integrase_cat-core"/>
</dbReference>
<accession>A0A2N9H5U6</accession>
<dbReference type="CDD" id="cd01647">
    <property type="entry name" value="RT_LTR"/>
    <property type="match status" value="1"/>
</dbReference>
<evidence type="ECO:0008006" key="4">
    <source>
        <dbReference type="Google" id="ProtNLM"/>
    </source>
</evidence>
<dbReference type="InterPro" id="IPR041577">
    <property type="entry name" value="RT_RNaseH_2"/>
</dbReference>
<dbReference type="Gene3D" id="3.30.420.10">
    <property type="entry name" value="Ribonuclease H-like superfamily/Ribonuclease H"/>
    <property type="match status" value="1"/>
</dbReference>
<dbReference type="PANTHER" id="PTHR35046">
    <property type="entry name" value="ZINC KNUCKLE (CCHC-TYPE) FAMILY PROTEIN"/>
    <property type="match status" value="1"/>
</dbReference>
<dbReference type="InterPro" id="IPR036397">
    <property type="entry name" value="RNaseH_sf"/>
</dbReference>
<dbReference type="Pfam" id="PF00078">
    <property type="entry name" value="RVT_1"/>
    <property type="match status" value="1"/>
</dbReference>
<dbReference type="GO" id="GO:0015074">
    <property type="term" value="P:DNA integration"/>
    <property type="evidence" value="ECO:0007669"/>
    <property type="project" value="InterPro"/>
</dbReference>
<dbReference type="PROSITE" id="PS50878">
    <property type="entry name" value="RT_POL"/>
    <property type="match status" value="1"/>
</dbReference>
<organism evidence="3">
    <name type="scientific">Fagus sylvatica</name>
    <name type="common">Beechnut</name>
    <dbReference type="NCBI Taxonomy" id="28930"/>
    <lineage>
        <taxon>Eukaryota</taxon>
        <taxon>Viridiplantae</taxon>
        <taxon>Streptophyta</taxon>
        <taxon>Embryophyta</taxon>
        <taxon>Tracheophyta</taxon>
        <taxon>Spermatophyta</taxon>
        <taxon>Magnoliopsida</taxon>
        <taxon>eudicotyledons</taxon>
        <taxon>Gunneridae</taxon>
        <taxon>Pentapetalae</taxon>
        <taxon>rosids</taxon>
        <taxon>fabids</taxon>
        <taxon>Fagales</taxon>
        <taxon>Fagaceae</taxon>
        <taxon>Fagus</taxon>
    </lineage>
</organism>
<dbReference type="InterPro" id="IPR043128">
    <property type="entry name" value="Rev_trsase/Diguanyl_cyclase"/>
</dbReference>
<dbReference type="PROSITE" id="PS50994">
    <property type="entry name" value="INTEGRASE"/>
    <property type="match status" value="1"/>
</dbReference>
<feature type="domain" description="Reverse transcriptase" evidence="1">
    <location>
        <begin position="1"/>
        <end position="278"/>
    </location>
</feature>
<dbReference type="AlphaFoldDB" id="A0A2N9H5U6"/>
<dbReference type="GO" id="GO:0003676">
    <property type="term" value="F:nucleic acid binding"/>
    <property type="evidence" value="ECO:0007669"/>
    <property type="project" value="InterPro"/>
</dbReference>